<feature type="signal peptide" evidence="1">
    <location>
        <begin position="1"/>
        <end position="19"/>
    </location>
</feature>
<name>Q11NC6_CHESB</name>
<dbReference type="PANTHER" id="PTHR23150">
    <property type="entry name" value="SULFATASE MODIFYING FACTOR 1, 2"/>
    <property type="match status" value="1"/>
</dbReference>
<geneLocation type="plasmid" evidence="3">
    <name>1</name>
</geneLocation>
<evidence type="ECO:0000256" key="1">
    <source>
        <dbReference type="SAM" id="SignalP"/>
    </source>
</evidence>
<dbReference type="HOGENOM" id="CLU_012431_3_0_5"/>
<gene>
    <name evidence="3" type="ordered locus">Meso_4272</name>
</gene>
<dbReference type="PANTHER" id="PTHR23150:SF19">
    <property type="entry name" value="FORMYLGLYCINE-GENERATING ENZYME"/>
    <property type="match status" value="1"/>
</dbReference>
<evidence type="ECO:0000313" key="3">
    <source>
        <dbReference type="EMBL" id="ABG61242.1"/>
    </source>
</evidence>
<keyword evidence="1" id="KW-0732">Signal</keyword>
<dbReference type="InterPro" id="IPR042095">
    <property type="entry name" value="SUMF_sf"/>
</dbReference>
<proteinExistence type="predicted"/>
<dbReference type="AlphaFoldDB" id="Q11NC6"/>
<dbReference type="GO" id="GO:0120147">
    <property type="term" value="F:formylglycine-generating oxidase activity"/>
    <property type="evidence" value="ECO:0007669"/>
    <property type="project" value="TreeGrafter"/>
</dbReference>
<dbReference type="EMBL" id="CP000389">
    <property type="protein sequence ID" value="ABG61242.1"/>
    <property type="molecule type" value="Genomic_DNA"/>
</dbReference>
<evidence type="ECO:0000259" key="2">
    <source>
        <dbReference type="Pfam" id="PF03781"/>
    </source>
</evidence>
<dbReference type="InterPro" id="IPR051043">
    <property type="entry name" value="Sulfatase_Mod_Factor_Kinase"/>
</dbReference>
<feature type="domain" description="Sulfatase-modifying factor enzyme-like" evidence="2">
    <location>
        <begin position="39"/>
        <end position="271"/>
    </location>
</feature>
<keyword evidence="3" id="KW-0614">Plasmid</keyword>
<dbReference type="KEGG" id="mes:Meso_4272"/>
<dbReference type="Gene3D" id="3.90.1580.10">
    <property type="entry name" value="paralog of FGE (formylglycine-generating enzyme)"/>
    <property type="match status" value="1"/>
</dbReference>
<protein>
    <recommendedName>
        <fullName evidence="2">Sulfatase-modifying factor enzyme-like domain-containing protein</fullName>
    </recommendedName>
</protein>
<reference evidence="3" key="1">
    <citation type="submission" date="2006-06" db="EMBL/GenBank/DDBJ databases">
        <title>Complete sequence of Plasmid 1 of Chelativorans sp. BNC1.</title>
        <authorList>
            <consortium name="US DOE Joint Genome Institute"/>
            <person name="Copeland A."/>
            <person name="Lucas S."/>
            <person name="Lapidus A."/>
            <person name="Barry K."/>
            <person name="Detter J.C."/>
            <person name="Glavina del Rio T."/>
            <person name="Hammon N."/>
            <person name="Israni S."/>
            <person name="Dalin E."/>
            <person name="Tice H."/>
            <person name="Pitluck S."/>
            <person name="Chertkov O."/>
            <person name="Brettin T."/>
            <person name="Bruce D."/>
            <person name="Han C."/>
            <person name="Tapia R."/>
            <person name="Gilna P."/>
            <person name="Schmutz J."/>
            <person name="Larimer F."/>
            <person name="Land M."/>
            <person name="Hauser L."/>
            <person name="Kyrpides N."/>
            <person name="Mikhailova N."/>
            <person name="Richardson P."/>
        </authorList>
    </citation>
    <scope>NUCLEOTIDE SEQUENCE</scope>
    <source>
        <strain evidence="3">BNC1</strain>
        <plasmid evidence="3">1</plasmid>
    </source>
</reference>
<dbReference type="InterPro" id="IPR005532">
    <property type="entry name" value="SUMF_dom"/>
</dbReference>
<dbReference type="OrthoDB" id="9768004at2"/>
<dbReference type="SUPFAM" id="SSF56436">
    <property type="entry name" value="C-type lectin-like"/>
    <property type="match status" value="1"/>
</dbReference>
<dbReference type="Pfam" id="PF03781">
    <property type="entry name" value="FGE-sulfatase"/>
    <property type="match status" value="1"/>
</dbReference>
<organism evidence="3">
    <name type="scientific">Chelativorans sp. (strain BNC1)</name>
    <dbReference type="NCBI Taxonomy" id="266779"/>
    <lineage>
        <taxon>Bacteria</taxon>
        <taxon>Pseudomonadati</taxon>
        <taxon>Pseudomonadota</taxon>
        <taxon>Alphaproteobacteria</taxon>
        <taxon>Hyphomicrobiales</taxon>
        <taxon>Phyllobacteriaceae</taxon>
        <taxon>Chelativorans</taxon>
    </lineage>
</organism>
<sequence length="289" mass="30568" precursor="true">MKLKTPSLLALTAALGLAAAVGLGGRGADPTTSVGPIATIAIAPGSFTFRPPGDYLRSNRPVDAPLRKMDVRAGFEIMKYQVSVADYARCVADGACLAAEGRASMPETMPVTGVNYRDATAYTVWLSSATGESWRLPTDAEWAFAAAERFPDEALGLLDDGTNPATRWLARYRNEAGKAAPDPEPKPQGFFGVNSKGLADVAGNVWDWTTTCYAHASLNADGSIAESTENCGVRVVGGRHRGYMSFFIRDGKSGGCAAGMAPHNLGIRLVRDKPSAIARLRSLLNRTAS</sequence>
<feature type="chain" id="PRO_5004180422" description="Sulfatase-modifying factor enzyme-like domain-containing protein" evidence="1">
    <location>
        <begin position="20"/>
        <end position="289"/>
    </location>
</feature>
<accession>Q11NC6</accession>
<dbReference type="InterPro" id="IPR016187">
    <property type="entry name" value="CTDL_fold"/>
</dbReference>